<dbReference type="PANTHER" id="PTHR43689">
    <property type="entry name" value="HYDROLASE"/>
    <property type="match status" value="1"/>
</dbReference>
<dbReference type="InterPro" id="IPR029058">
    <property type="entry name" value="AB_hydrolase_fold"/>
</dbReference>
<keyword evidence="3" id="KW-1185">Reference proteome</keyword>
<evidence type="ECO:0000313" key="2">
    <source>
        <dbReference type="EMBL" id="KAF9072816.1"/>
    </source>
</evidence>
<sequence length="304" mass="34282">MPFVEVSSSTGTIKFHYTISTPACANAETIDPHLPVVLFFHAFAFHTIFHSQFSDELLRKFNLVVFDLRWHGYTECDTLRYCNSHSRLSIIVFEDALQLPPCHFVSIDIGSMVALQIAVTKPEYVRSLFIMSHICLEELDVALGYTQYAFSSNMSNLAKCVSNILSTSLFAAALPIDLKNWSPEHLKEYPHSQQALSRISCPVKLLHGSGIVNFLNPCKRAGLDVSFHAVPNAPHYLCADHGNEVNPLIHDFIWENIVNKEGIFIPTYVVSPWDKLLREYGWTLTGKNNYDDEDITVSFPSGNI</sequence>
<dbReference type="Proteomes" id="UP000772434">
    <property type="component" value="Unassembled WGS sequence"/>
</dbReference>
<comment type="caution">
    <text evidence="2">The sequence shown here is derived from an EMBL/GenBank/DDBJ whole genome shotgun (WGS) entry which is preliminary data.</text>
</comment>
<dbReference type="Pfam" id="PF00561">
    <property type="entry name" value="Abhydrolase_1"/>
    <property type="match status" value="1"/>
</dbReference>
<dbReference type="GO" id="GO:0016787">
    <property type="term" value="F:hydrolase activity"/>
    <property type="evidence" value="ECO:0007669"/>
    <property type="project" value="UniProtKB-KW"/>
</dbReference>
<proteinExistence type="predicted"/>
<keyword evidence="2" id="KW-0378">Hydrolase</keyword>
<dbReference type="Gene3D" id="3.40.50.1820">
    <property type="entry name" value="alpha/beta hydrolase"/>
    <property type="match status" value="1"/>
</dbReference>
<name>A0A9P5PUT0_9AGAR</name>
<dbReference type="EMBL" id="JADNRY010000022">
    <property type="protein sequence ID" value="KAF9072816.1"/>
    <property type="molecule type" value="Genomic_DNA"/>
</dbReference>
<dbReference type="AlphaFoldDB" id="A0A9P5PUT0"/>
<evidence type="ECO:0000313" key="3">
    <source>
        <dbReference type="Proteomes" id="UP000772434"/>
    </source>
</evidence>
<accession>A0A9P5PUT0</accession>
<dbReference type="InterPro" id="IPR000073">
    <property type="entry name" value="AB_hydrolase_1"/>
</dbReference>
<feature type="domain" description="AB hydrolase-1" evidence="1">
    <location>
        <begin position="35"/>
        <end position="133"/>
    </location>
</feature>
<gene>
    <name evidence="2" type="ORF">BDP27DRAFT_1320041</name>
</gene>
<dbReference type="OrthoDB" id="19657at2759"/>
<reference evidence="2" key="1">
    <citation type="submission" date="2020-11" db="EMBL/GenBank/DDBJ databases">
        <authorList>
            <consortium name="DOE Joint Genome Institute"/>
            <person name="Ahrendt S."/>
            <person name="Riley R."/>
            <person name="Andreopoulos W."/>
            <person name="Labutti K."/>
            <person name="Pangilinan J."/>
            <person name="Ruiz-Duenas F.J."/>
            <person name="Barrasa J.M."/>
            <person name="Sanchez-Garcia M."/>
            <person name="Camarero S."/>
            <person name="Miyauchi S."/>
            <person name="Serrano A."/>
            <person name="Linde D."/>
            <person name="Babiker R."/>
            <person name="Drula E."/>
            <person name="Ayuso-Fernandez I."/>
            <person name="Pacheco R."/>
            <person name="Padilla G."/>
            <person name="Ferreira P."/>
            <person name="Barriuso J."/>
            <person name="Kellner H."/>
            <person name="Castanera R."/>
            <person name="Alfaro M."/>
            <person name="Ramirez L."/>
            <person name="Pisabarro A.G."/>
            <person name="Kuo A."/>
            <person name="Tritt A."/>
            <person name="Lipzen A."/>
            <person name="He G."/>
            <person name="Yan M."/>
            <person name="Ng V."/>
            <person name="Cullen D."/>
            <person name="Martin F."/>
            <person name="Rosso M.-N."/>
            <person name="Henrissat B."/>
            <person name="Hibbett D."/>
            <person name="Martinez A.T."/>
            <person name="Grigoriev I.V."/>
        </authorList>
    </citation>
    <scope>NUCLEOTIDE SEQUENCE</scope>
    <source>
        <strain evidence="2">AH 40177</strain>
    </source>
</reference>
<dbReference type="PANTHER" id="PTHR43689:SF8">
    <property type="entry name" value="ALPHA_BETA-HYDROLASES SUPERFAMILY PROTEIN"/>
    <property type="match status" value="1"/>
</dbReference>
<dbReference type="SUPFAM" id="SSF53474">
    <property type="entry name" value="alpha/beta-Hydrolases"/>
    <property type="match status" value="1"/>
</dbReference>
<organism evidence="2 3">
    <name type="scientific">Rhodocollybia butyracea</name>
    <dbReference type="NCBI Taxonomy" id="206335"/>
    <lineage>
        <taxon>Eukaryota</taxon>
        <taxon>Fungi</taxon>
        <taxon>Dikarya</taxon>
        <taxon>Basidiomycota</taxon>
        <taxon>Agaricomycotina</taxon>
        <taxon>Agaricomycetes</taxon>
        <taxon>Agaricomycetidae</taxon>
        <taxon>Agaricales</taxon>
        <taxon>Marasmiineae</taxon>
        <taxon>Omphalotaceae</taxon>
        <taxon>Rhodocollybia</taxon>
    </lineage>
</organism>
<evidence type="ECO:0000259" key="1">
    <source>
        <dbReference type="Pfam" id="PF00561"/>
    </source>
</evidence>
<protein>
    <submittedName>
        <fullName evidence="2">Alpha/Beta hydrolase protein</fullName>
    </submittedName>
</protein>